<reference evidence="2" key="1">
    <citation type="journal article" date="2021" name="BMC Genomics">
        <title>Chromosome-level genome assembly and manually-curated proteome of model necrotroph Parastagonospora nodorum Sn15 reveals a genome-wide trove of candidate effector homologs, and redundancy of virulence-related functions within an accessory chromosome.</title>
        <authorList>
            <person name="Bertazzoni S."/>
            <person name="Jones D.A.B."/>
            <person name="Phan H.T."/>
            <person name="Tan K.-C."/>
            <person name="Hane J.K."/>
        </authorList>
    </citation>
    <scope>NUCLEOTIDE SEQUENCE [LARGE SCALE GENOMIC DNA]</scope>
    <source>
        <strain evidence="2">SN15 / ATCC MYA-4574 / FGSC 10173)</strain>
    </source>
</reference>
<evidence type="ECO:0000313" key="1">
    <source>
        <dbReference type="EMBL" id="QRD03573.1"/>
    </source>
</evidence>
<dbReference type="EMBL" id="CP069037">
    <property type="protein sequence ID" value="QRD03573.1"/>
    <property type="molecule type" value="Genomic_DNA"/>
</dbReference>
<evidence type="ECO:0000313" key="2">
    <source>
        <dbReference type="Proteomes" id="UP000663193"/>
    </source>
</evidence>
<proteinExistence type="predicted"/>
<keyword evidence="2" id="KW-1185">Reference proteome</keyword>
<accession>A0A7U2I834</accession>
<dbReference type="VEuPathDB" id="FungiDB:JI435_419840"/>
<name>A0A7U2I834_PHANO</name>
<organism evidence="1 2">
    <name type="scientific">Phaeosphaeria nodorum (strain SN15 / ATCC MYA-4574 / FGSC 10173)</name>
    <name type="common">Glume blotch fungus</name>
    <name type="synonym">Parastagonospora nodorum</name>
    <dbReference type="NCBI Taxonomy" id="321614"/>
    <lineage>
        <taxon>Eukaryota</taxon>
        <taxon>Fungi</taxon>
        <taxon>Dikarya</taxon>
        <taxon>Ascomycota</taxon>
        <taxon>Pezizomycotina</taxon>
        <taxon>Dothideomycetes</taxon>
        <taxon>Pleosporomycetidae</taxon>
        <taxon>Pleosporales</taxon>
        <taxon>Pleosporineae</taxon>
        <taxon>Phaeosphaeriaceae</taxon>
        <taxon>Parastagonospora</taxon>
    </lineage>
</organism>
<gene>
    <name evidence="1" type="ORF">JI435_419840</name>
</gene>
<dbReference type="Proteomes" id="UP000663193">
    <property type="component" value="Chromosome 15"/>
</dbReference>
<sequence>MRVLCCFQCLGESSGCKVVRSRPKRDVRPLRRRLSKFRVVKIGEDPWSRYGWRSMWTRPRDSPCAANTGRLWEMGCWGCRVGGGGSQRFDVGCRPIYNSSMCMREVVKRG</sequence>
<dbReference type="AlphaFoldDB" id="A0A7U2I834"/>
<protein>
    <submittedName>
        <fullName evidence="1">Uncharacterized protein</fullName>
    </submittedName>
</protein>